<dbReference type="PROSITE" id="PS00888">
    <property type="entry name" value="CNMP_BINDING_1"/>
    <property type="match status" value="1"/>
</dbReference>
<keyword evidence="10" id="KW-0479">Metal-binding</keyword>
<comment type="cofactor">
    <cofactor evidence="1">
        <name>Mg(2+)</name>
        <dbReference type="ChEBI" id="CHEBI:18420"/>
    </cofactor>
</comment>
<keyword evidence="7" id="KW-0723">Serine/threonine-protein kinase</keyword>
<dbReference type="FunFam" id="1.10.510.10:FF:000571">
    <property type="entry name" value="Maternal embryonic leucine zipper kinase"/>
    <property type="match status" value="1"/>
</dbReference>
<dbReference type="InterPro" id="IPR014710">
    <property type="entry name" value="RmlC-like_jellyroll"/>
</dbReference>
<keyword evidence="25" id="KW-1185">Reference proteome</keyword>
<keyword evidence="11 20" id="KW-0547">Nucleotide-binding</keyword>
<comment type="subunit">
    <text evidence="4">Monomer.</text>
</comment>
<dbReference type="GO" id="GO:0004691">
    <property type="term" value="F:cAMP-dependent protein kinase activity"/>
    <property type="evidence" value="ECO:0007669"/>
    <property type="project" value="TreeGrafter"/>
</dbReference>
<dbReference type="GO" id="GO:0005952">
    <property type="term" value="C:cAMP-dependent protein kinase complex"/>
    <property type="evidence" value="ECO:0007669"/>
    <property type="project" value="TreeGrafter"/>
</dbReference>
<evidence type="ECO:0000256" key="3">
    <source>
        <dbReference type="ARBA" id="ARBA00006352"/>
    </source>
</evidence>
<dbReference type="PROSITE" id="PS50042">
    <property type="entry name" value="CNMP_BINDING_3"/>
    <property type="match status" value="4"/>
</dbReference>
<dbReference type="GO" id="GO:0005524">
    <property type="term" value="F:ATP binding"/>
    <property type="evidence" value="ECO:0007669"/>
    <property type="project" value="UniProtKB-UniRule"/>
</dbReference>
<dbReference type="PROSITE" id="PS50011">
    <property type="entry name" value="PROTEIN_KINASE_DOM"/>
    <property type="match status" value="1"/>
</dbReference>
<evidence type="ECO:0000256" key="13">
    <source>
        <dbReference type="ARBA" id="ARBA00022840"/>
    </source>
</evidence>
<evidence type="ECO:0000256" key="17">
    <source>
        <dbReference type="ARBA" id="ARBA00024113"/>
    </source>
</evidence>
<evidence type="ECO:0000256" key="9">
    <source>
        <dbReference type="ARBA" id="ARBA00022679"/>
    </source>
</evidence>
<evidence type="ECO:0000256" key="2">
    <source>
        <dbReference type="ARBA" id="ARBA00004308"/>
    </source>
</evidence>
<feature type="domain" description="Cyclic nucleotide-binding" evidence="22">
    <location>
        <begin position="210"/>
        <end position="309"/>
    </location>
</feature>
<dbReference type="PANTHER" id="PTHR24353">
    <property type="entry name" value="CYCLIC NUCLEOTIDE-DEPENDENT PROTEIN KINASE"/>
    <property type="match status" value="1"/>
</dbReference>
<evidence type="ECO:0000256" key="1">
    <source>
        <dbReference type="ARBA" id="ARBA00001946"/>
    </source>
</evidence>
<feature type="binding site" evidence="20">
    <location>
        <position position="601"/>
    </location>
    <ligand>
        <name>ATP</name>
        <dbReference type="ChEBI" id="CHEBI:30616"/>
    </ligand>
</feature>
<dbReference type="InterPro" id="IPR011009">
    <property type="entry name" value="Kinase-like_dom_sf"/>
</dbReference>
<dbReference type="GO" id="GO:0046872">
    <property type="term" value="F:metal ion binding"/>
    <property type="evidence" value="ECO:0007669"/>
    <property type="project" value="UniProtKB-KW"/>
</dbReference>
<dbReference type="PROSITE" id="PS51285">
    <property type="entry name" value="AGC_KINASE_CTER"/>
    <property type="match status" value="1"/>
</dbReference>
<feature type="domain" description="Cyclic nucleotide-binding" evidence="22">
    <location>
        <begin position="330"/>
        <end position="429"/>
    </location>
</feature>
<dbReference type="InterPro" id="IPR018488">
    <property type="entry name" value="cNMP-bd_CS"/>
</dbReference>
<dbReference type="PRINTS" id="PR00103">
    <property type="entry name" value="CAMPKINASE"/>
</dbReference>
<accession>A0AAU9JIU5</accession>
<sequence length="895" mass="101924">MGVCMSIAKPSIHSVDSRSLLSTVLVQEEQKISLNTFENSGARKLFKKKGSAFDSRLEEEITLDAPTAVVTDKDKTRREVDNIKYALSKHFIFNSLTEDQLDFIIGKMKHYALSPDAIVFMQDQPGGNFFVVASGKLQVIINGTLTKILKPGDSFGELALLHDTPRSATIKTIEKTVLWGVDRQTFRTTLEQLNSMNYQENLNFIETVPIFQILTVQQRDALVSSLSTHAFYPQQRIVNEGEPGDLFYLIKEGTVSCVKEGQEIRSMGRGDYFGEQALLHNCVRTATVIAITQVKCLAIGRDSLTKVLGSKLQHIIYINTQRIALERSPYISQLTRDQVESIIRSMRVHTFQHGQIVINAGIEKGVALYILLKGNLRNHSGTKVYESLCCLGDLDITGNFNEIYPEELIAEGKVDIAVISRAEFEILIGGEFIEIINKNEALAVLKKVQIFRDLSQDKIIRLMNCLKLEEFQDGDFIFKQNDPGDSLFIIKTGRVEVIKNHIRVRTVAKHDYFGERSVLYNDLRTASIKASGQVTCWVLHQKDFLNIINDDIKNLLVKRIQLQDTNVNLQDLIIKKTLGRGMFGIVFLVMHKSKKTCYALKTVERKKVLRYQIQNNLVLERKVLMQLDHIMIMKLIRTFKDEKRIYFLTEYVRGQELFDVIRQMGLLSESDAKFYISCLVVILEHLHERDIVYRDLKPENIMVDDDGYPKLIDFGVAKILQGRTFTIVGTPHYMAPEIITGKGYGTPVDYWSMGIILYEFICGSVPFGEDEEDPFAIYQKILDHNLMFPSWLDQSLPARVFVEQLLHLNPSLRNGGSIQKLKTNSWFSTVLWENLLSKQVKPPLIPLIVETESAQSGLLHFNLDDYISKEEANSAFPSITPKQRPGSNLNWDEDF</sequence>
<dbReference type="GO" id="GO:0012505">
    <property type="term" value="C:endomembrane system"/>
    <property type="evidence" value="ECO:0007669"/>
    <property type="project" value="UniProtKB-SubCell"/>
</dbReference>
<feature type="domain" description="Cyclic nucleotide-binding" evidence="22">
    <location>
        <begin position="92"/>
        <end position="207"/>
    </location>
</feature>
<dbReference type="InterPro" id="IPR018490">
    <property type="entry name" value="cNMP-bd_dom_sf"/>
</dbReference>
<dbReference type="AlphaFoldDB" id="A0AAU9JIU5"/>
<feature type="domain" description="Protein kinase" evidence="21">
    <location>
        <begin position="572"/>
        <end position="827"/>
    </location>
</feature>
<dbReference type="PANTHER" id="PTHR24353:SF37">
    <property type="entry name" value="CAMP-DEPENDENT PROTEIN KINASE CATALYTIC SUBUNIT PRKX"/>
    <property type="match status" value="1"/>
</dbReference>
<dbReference type="FunFam" id="3.30.200.20:FF:000042">
    <property type="entry name" value="Aurora kinase A"/>
    <property type="match status" value="1"/>
</dbReference>
<keyword evidence="8" id="KW-0140">cGMP</keyword>
<dbReference type="InterPro" id="IPR008271">
    <property type="entry name" value="Ser/Thr_kinase_AS"/>
</dbReference>
<evidence type="ECO:0000259" key="22">
    <source>
        <dbReference type="PROSITE" id="PS50042"/>
    </source>
</evidence>
<dbReference type="FunFam" id="2.60.120.10:FF:000089">
    <property type="entry name" value="cGMP-dependent protein kinase 5-1"/>
    <property type="match status" value="1"/>
</dbReference>
<dbReference type="SMART" id="SM00100">
    <property type="entry name" value="cNMP"/>
    <property type="match status" value="3"/>
</dbReference>
<evidence type="ECO:0000256" key="14">
    <source>
        <dbReference type="ARBA" id="ARBA00022842"/>
    </source>
</evidence>
<evidence type="ECO:0000256" key="19">
    <source>
        <dbReference type="ARBA" id="ARBA00047462"/>
    </source>
</evidence>
<proteinExistence type="inferred from homology"/>
<dbReference type="Gene3D" id="2.60.120.10">
    <property type="entry name" value="Jelly Rolls"/>
    <property type="match status" value="4"/>
</dbReference>
<comment type="catalytic activity">
    <reaction evidence="19">
        <text>L-seryl-[protein] + ATP = O-phospho-L-seryl-[protein] + ADP + H(+)</text>
        <dbReference type="Rhea" id="RHEA:17989"/>
        <dbReference type="Rhea" id="RHEA-COMP:9863"/>
        <dbReference type="Rhea" id="RHEA-COMP:11604"/>
        <dbReference type="ChEBI" id="CHEBI:15378"/>
        <dbReference type="ChEBI" id="CHEBI:29999"/>
        <dbReference type="ChEBI" id="CHEBI:30616"/>
        <dbReference type="ChEBI" id="CHEBI:83421"/>
        <dbReference type="ChEBI" id="CHEBI:456216"/>
        <dbReference type="EC" id="2.7.11.12"/>
    </reaction>
</comment>
<dbReference type="InterPro" id="IPR000719">
    <property type="entry name" value="Prot_kinase_dom"/>
</dbReference>
<dbReference type="EMBL" id="CAJZBQ010000038">
    <property type="protein sequence ID" value="CAG9325580.1"/>
    <property type="molecule type" value="Genomic_DNA"/>
</dbReference>
<dbReference type="PROSITE" id="PS00107">
    <property type="entry name" value="PROTEIN_KINASE_ATP"/>
    <property type="match status" value="1"/>
</dbReference>
<evidence type="ECO:0000313" key="25">
    <source>
        <dbReference type="Proteomes" id="UP001162131"/>
    </source>
</evidence>
<dbReference type="GO" id="GO:0030553">
    <property type="term" value="F:cGMP binding"/>
    <property type="evidence" value="ECO:0007669"/>
    <property type="project" value="UniProtKB-KW"/>
</dbReference>
<dbReference type="FunFam" id="2.60.120.10:FF:000068">
    <property type="entry name" value="cGMP-dependent protein kinase"/>
    <property type="match status" value="1"/>
</dbReference>
<reference evidence="24" key="1">
    <citation type="submission" date="2021-09" db="EMBL/GenBank/DDBJ databases">
        <authorList>
            <consortium name="AG Swart"/>
            <person name="Singh M."/>
            <person name="Singh A."/>
            <person name="Seah K."/>
            <person name="Emmerich C."/>
        </authorList>
    </citation>
    <scope>NUCLEOTIDE SEQUENCE</scope>
    <source>
        <strain evidence="24">ATCC30299</strain>
    </source>
</reference>
<evidence type="ECO:0000256" key="5">
    <source>
        <dbReference type="ARBA" id="ARBA00012428"/>
    </source>
</evidence>
<evidence type="ECO:0000256" key="18">
    <source>
        <dbReference type="ARBA" id="ARBA00047298"/>
    </source>
</evidence>
<evidence type="ECO:0000259" key="21">
    <source>
        <dbReference type="PROSITE" id="PS50011"/>
    </source>
</evidence>
<keyword evidence="9" id="KW-0808">Transferase</keyword>
<gene>
    <name evidence="24" type="ORF">BSTOLATCC_MIC38829</name>
</gene>
<protein>
    <recommendedName>
        <fullName evidence="17">cGMP-dependent protein kinase</fullName>
        <ecNumber evidence="5">2.7.11.12</ecNumber>
    </recommendedName>
</protein>
<organism evidence="24 25">
    <name type="scientific">Blepharisma stoltei</name>
    <dbReference type="NCBI Taxonomy" id="1481888"/>
    <lineage>
        <taxon>Eukaryota</taxon>
        <taxon>Sar</taxon>
        <taxon>Alveolata</taxon>
        <taxon>Ciliophora</taxon>
        <taxon>Postciliodesmatophora</taxon>
        <taxon>Heterotrichea</taxon>
        <taxon>Heterotrichida</taxon>
        <taxon>Blepharismidae</taxon>
        <taxon>Blepharisma</taxon>
    </lineage>
</organism>
<keyword evidence="16" id="KW-0472">Membrane</keyword>
<name>A0AAU9JIU5_9CILI</name>
<dbReference type="Pfam" id="PF00069">
    <property type="entry name" value="Pkinase"/>
    <property type="match status" value="1"/>
</dbReference>
<dbReference type="Gene3D" id="3.30.200.20">
    <property type="entry name" value="Phosphorylase Kinase, domain 1"/>
    <property type="match status" value="1"/>
</dbReference>
<keyword evidence="15" id="KW-0142">cGMP-binding</keyword>
<evidence type="ECO:0000256" key="10">
    <source>
        <dbReference type="ARBA" id="ARBA00022723"/>
    </source>
</evidence>
<dbReference type="Proteomes" id="UP001162131">
    <property type="component" value="Unassembled WGS sequence"/>
</dbReference>
<dbReference type="SUPFAM" id="SSF51206">
    <property type="entry name" value="cAMP-binding domain-like"/>
    <property type="match status" value="4"/>
</dbReference>
<keyword evidence="14" id="KW-0460">Magnesium</keyword>
<evidence type="ECO:0000256" key="12">
    <source>
        <dbReference type="ARBA" id="ARBA00022777"/>
    </source>
</evidence>
<dbReference type="EC" id="2.7.11.12" evidence="5"/>
<comment type="subcellular location">
    <subcellularLocation>
        <location evidence="2">Endomembrane system</location>
    </subcellularLocation>
</comment>
<evidence type="ECO:0000256" key="15">
    <source>
        <dbReference type="ARBA" id="ARBA00022992"/>
    </source>
</evidence>
<keyword evidence="13 20" id="KW-0067">ATP-binding</keyword>
<dbReference type="CDD" id="cd00038">
    <property type="entry name" value="CAP_ED"/>
    <property type="match status" value="3"/>
</dbReference>
<evidence type="ECO:0000256" key="7">
    <source>
        <dbReference type="ARBA" id="ARBA00022527"/>
    </source>
</evidence>
<evidence type="ECO:0000256" key="20">
    <source>
        <dbReference type="PROSITE-ProRule" id="PRU10141"/>
    </source>
</evidence>
<dbReference type="Gene3D" id="1.10.510.10">
    <property type="entry name" value="Transferase(Phosphotransferase) domain 1"/>
    <property type="match status" value="1"/>
</dbReference>
<evidence type="ECO:0000313" key="24">
    <source>
        <dbReference type="EMBL" id="CAG9325580.1"/>
    </source>
</evidence>
<evidence type="ECO:0000256" key="6">
    <source>
        <dbReference type="ARBA" id="ARBA00022490"/>
    </source>
</evidence>
<evidence type="ECO:0000256" key="16">
    <source>
        <dbReference type="ARBA" id="ARBA00023136"/>
    </source>
</evidence>
<keyword evidence="6" id="KW-0963">Cytoplasm</keyword>
<dbReference type="GO" id="GO:0004692">
    <property type="term" value="F:cGMP-dependent protein kinase activity"/>
    <property type="evidence" value="ECO:0007669"/>
    <property type="project" value="UniProtKB-EC"/>
</dbReference>
<evidence type="ECO:0000259" key="23">
    <source>
        <dbReference type="PROSITE" id="PS51285"/>
    </source>
</evidence>
<comment type="catalytic activity">
    <reaction evidence="18">
        <text>L-threonyl-[protein] + ATP = O-phospho-L-threonyl-[protein] + ADP + H(+)</text>
        <dbReference type="Rhea" id="RHEA:46608"/>
        <dbReference type="Rhea" id="RHEA-COMP:11060"/>
        <dbReference type="Rhea" id="RHEA-COMP:11605"/>
        <dbReference type="ChEBI" id="CHEBI:15378"/>
        <dbReference type="ChEBI" id="CHEBI:30013"/>
        <dbReference type="ChEBI" id="CHEBI:30616"/>
        <dbReference type="ChEBI" id="CHEBI:61977"/>
        <dbReference type="ChEBI" id="CHEBI:456216"/>
        <dbReference type="EC" id="2.7.11.12"/>
    </reaction>
</comment>
<comment type="caution">
    <text evidence="24">The sequence shown here is derived from an EMBL/GenBank/DDBJ whole genome shotgun (WGS) entry which is preliminary data.</text>
</comment>
<feature type="domain" description="Cyclic nucleotide-binding" evidence="22">
    <location>
        <begin position="450"/>
        <end position="548"/>
    </location>
</feature>
<dbReference type="SMART" id="SM00220">
    <property type="entry name" value="S_TKc"/>
    <property type="match status" value="1"/>
</dbReference>
<evidence type="ECO:0000256" key="8">
    <source>
        <dbReference type="ARBA" id="ARBA00022535"/>
    </source>
</evidence>
<evidence type="ECO:0000256" key="11">
    <source>
        <dbReference type="ARBA" id="ARBA00022741"/>
    </source>
</evidence>
<dbReference type="InterPro" id="IPR000595">
    <property type="entry name" value="cNMP-bd_dom"/>
</dbReference>
<dbReference type="InterPro" id="IPR017441">
    <property type="entry name" value="Protein_kinase_ATP_BS"/>
</dbReference>
<dbReference type="Pfam" id="PF00027">
    <property type="entry name" value="cNMP_binding"/>
    <property type="match status" value="3"/>
</dbReference>
<dbReference type="InterPro" id="IPR000961">
    <property type="entry name" value="AGC-kinase_C"/>
</dbReference>
<dbReference type="PROSITE" id="PS00889">
    <property type="entry name" value="CNMP_BINDING_2"/>
    <property type="match status" value="3"/>
</dbReference>
<keyword evidence="12" id="KW-0418">Kinase</keyword>
<comment type="similarity">
    <text evidence="3">Belongs to the protein kinase superfamily. AGC Ser/Thr protein kinase family. cGMP subfamily.</text>
</comment>
<feature type="domain" description="AGC-kinase C-terminal" evidence="23">
    <location>
        <begin position="828"/>
        <end position="895"/>
    </location>
</feature>
<dbReference type="SUPFAM" id="SSF56112">
    <property type="entry name" value="Protein kinase-like (PK-like)"/>
    <property type="match status" value="1"/>
</dbReference>
<evidence type="ECO:0000256" key="4">
    <source>
        <dbReference type="ARBA" id="ARBA00011245"/>
    </source>
</evidence>
<dbReference type="PROSITE" id="PS00108">
    <property type="entry name" value="PROTEIN_KINASE_ST"/>
    <property type="match status" value="1"/>
</dbReference>